<dbReference type="Gene3D" id="3.30.450.20">
    <property type="entry name" value="PAS domain"/>
    <property type="match status" value="1"/>
</dbReference>
<proteinExistence type="predicted"/>
<dbReference type="Proteomes" id="UP000240010">
    <property type="component" value="Unassembled WGS sequence"/>
</dbReference>
<organism evidence="2 3">
    <name type="scientific">Methylobacter tundripaludum</name>
    <dbReference type="NCBI Taxonomy" id="173365"/>
    <lineage>
        <taxon>Bacteria</taxon>
        <taxon>Pseudomonadati</taxon>
        <taxon>Pseudomonadota</taxon>
        <taxon>Gammaproteobacteria</taxon>
        <taxon>Methylococcales</taxon>
        <taxon>Methylococcaceae</taxon>
        <taxon>Methylobacter</taxon>
    </lineage>
</organism>
<dbReference type="PROSITE" id="PS50851">
    <property type="entry name" value="CHEW"/>
    <property type="match status" value="1"/>
</dbReference>
<dbReference type="GO" id="GO:0006935">
    <property type="term" value="P:chemotaxis"/>
    <property type="evidence" value="ECO:0007669"/>
    <property type="project" value="InterPro"/>
</dbReference>
<name>A0A2S6HAE2_9GAMM</name>
<evidence type="ECO:0000313" key="3">
    <source>
        <dbReference type="Proteomes" id="UP000240010"/>
    </source>
</evidence>
<sequence>MLSEAERFETFSPYIRSVTQCKEILRDLNGTWGLISAIAEISCPTEAATILPAMEATKKGFGDLESKLTSQLVSEEIKKTCLELESKAQVSIDILVRNLYERTADIGFLATNADICNFVQATVNGERTDIDSINQLLDEYGSKYTVYDDIIVLDTDSRILARLDRNTPTVDQSISDPIIRRTLNSMEDYVETFGKTSLRPGIDRSLIYSKRIVDPVDDAVIGVLCLSFRFDNEMEGIFRSLQKKGDKAVMLLLNADSAVIATSDQDHVPIGRFIEAVPEGDHYGVIGFAGRDYLSVTHRGRPYQGYAGQEWYGHAMIPLQSAFGSSASDKEINAEILRHGDSLSPELSSIVATAAQDINMFLHRVIWNGQVMATNEHGNLLSLKAILKQLRSMGARTAQALADSSSKLHTTMITSELRNAESIARLMIDIMDRNLYERSNDCRWWALTSEIRRILSEGRLNADDKAKITDILIYINKLYTVYTRLFIYDIKGAIVAESNLHNDPVDAVGRQVNAAYAQETFSLRSPQEYRVSMFEDSWLYEGNPTYVYNAAIRHIDDMNKVVGGIGIVFDSTPEFKHMLEDCLPDKPGSFGLFVERPSGRIIASTEGSNYKNGEILWIDPDFFELQEGTGKSKIVLYNRKYYAVGCYSSRGYREFKTTGDYHNDVAAFVFIPIGEKAETSGSEQRVAIAYPQEPLTGDVVDLATFYIGSEVYAFLAADVLEAMDVTLINSLPGVKSYIVGSVMYCDNSPDGINEKIPIIVIDGRILTNKAVDFDQPEKTAGAIIVVRTQVGPIGLLVDGLDAIPSFEKSQVQPVNELLRGDGGYVKSLVNIPESNTSGKMLIVLNQDLILASVRRQ</sequence>
<reference evidence="2 3" key="1">
    <citation type="submission" date="2018-02" db="EMBL/GenBank/DDBJ databases">
        <title>Subsurface microbial communities from deep shales in Ohio and West Virginia, USA.</title>
        <authorList>
            <person name="Wrighton K."/>
        </authorList>
    </citation>
    <scope>NUCLEOTIDE SEQUENCE [LARGE SCALE GENOMIC DNA]</scope>
    <source>
        <strain evidence="2 3">OWC-DMM</strain>
    </source>
</reference>
<evidence type="ECO:0000313" key="2">
    <source>
        <dbReference type="EMBL" id="PPK74381.1"/>
    </source>
</evidence>
<evidence type="ECO:0000259" key="1">
    <source>
        <dbReference type="PROSITE" id="PS50851"/>
    </source>
</evidence>
<dbReference type="RefSeq" id="WP_104429749.1">
    <property type="nucleotide sequence ID" value="NZ_PTIZ01000009.1"/>
</dbReference>
<dbReference type="InterPro" id="IPR036061">
    <property type="entry name" value="CheW-like_dom_sf"/>
</dbReference>
<comment type="caution">
    <text evidence="2">The sequence shown here is derived from an EMBL/GenBank/DDBJ whole genome shotgun (WGS) entry which is preliminary data.</text>
</comment>
<dbReference type="EMBL" id="PTIZ01000009">
    <property type="protein sequence ID" value="PPK74381.1"/>
    <property type="molecule type" value="Genomic_DNA"/>
</dbReference>
<gene>
    <name evidence="2" type="ORF">B0F87_10923</name>
</gene>
<feature type="domain" description="CheW-like" evidence="1">
    <location>
        <begin position="699"/>
        <end position="855"/>
    </location>
</feature>
<dbReference type="Gene3D" id="2.30.30.40">
    <property type="entry name" value="SH3 Domains"/>
    <property type="match status" value="1"/>
</dbReference>
<dbReference type="SUPFAM" id="SSF50341">
    <property type="entry name" value="CheW-like"/>
    <property type="match status" value="1"/>
</dbReference>
<dbReference type="InterPro" id="IPR002545">
    <property type="entry name" value="CheW-lke_dom"/>
</dbReference>
<dbReference type="AlphaFoldDB" id="A0A2S6HAE2"/>
<dbReference type="Gene3D" id="2.40.50.180">
    <property type="entry name" value="CheA-289, Domain 4"/>
    <property type="match status" value="1"/>
</dbReference>
<accession>A0A2S6HAE2</accession>
<dbReference type="Pfam" id="PF01584">
    <property type="entry name" value="CheW"/>
    <property type="match status" value="1"/>
</dbReference>
<protein>
    <submittedName>
        <fullName evidence="2">Chemotaxis signal transduction protein</fullName>
    </submittedName>
</protein>
<dbReference type="GO" id="GO:0007165">
    <property type="term" value="P:signal transduction"/>
    <property type="evidence" value="ECO:0007669"/>
    <property type="project" value="InterPro"/>
</dbReference>